<comment type="caution">
    <text evidence="1">The sequence shown here is derived from an EMBL/GenBank/DDBJ whole genome shotgun (WGS) entry which is preliminary data.</text>
</comment>
<evidence type="ECO:0000313" key="2">
    <source>
        <dbReference type="Proteomes" id="UP000192610"/>
    </source>
</evidence>
<keyword evidence="2" id="KW-1185">Reference proteome</keyword>
<organism evidence="1 2">
    <name type="scientific">Niastella yeongjuensis</name>
    <dbReference type="NCBI Taxonomy" id="354355"/>
    <lineage>
        <taxon>Bacteria</taxon>
        <taxon>Pseudomonadati</taxon>
        <taxon>Bacteroidota</taxon>
        <taxon>Chitinophagia</taxon>
        <taxon>Chitinophagales</taxon>
        <taxon>Chitinophagaceae</taxon>
        <taxon>Niastella</taxon>
    </lineage>
</organism>
<dbReference type="Proteomes" id="UP000192610">
    <property type="component" value="Unassembled WGS sequence"/>
</dbReference>
<dbReference type="EMBL" id="LVXG01000012">
    <property type="protein sequence ID" value="OQP50671.1"/>
    <property type="molecule type" value="Genomic_DNA"/>
</dbReference>
<reference evidence="2" key="1">
    <citation type="submission" date="2016-04" db="EMBL/GenBank/DDBJ databases">
        <authorList>
            <person name="Chen L."/>
            <person name="Zhuang W."/>
            <person name="Wang G."/>
        </authorList>
    </citation>
    <scope>NUCLEOTIDE SEQUENCE [LARGE SCALE GENOMIC DNA]</scope>
    <source>
        <strain evidence="2">17621</strain>
    </source>
</reference>
<protein>
    <submittedName>
        <fullName evidence="1">Uncharacterized protein</fullName>
    </submittedName>
</protein>
<name>A0A1V9EX17_9BACT</name>
<evidence type="ECO:0000313" key="1">
    <source>
        <dbReference type="EMBL" id="OQP50671.1"/>
    </source>
</evidence>
<accession>A0A1V9EX17</accession>
<dbReference type="AlphaFoldDB" id="A0A1V9EX17"/>
<gene>
    <name evidence="1" type="ORF">A4H97_02180</name>
</gene>
<proteinExistence type="predicted"/>
<sequence>MADTSLFDNLGNTLQNLPRFIKNLSGIYFRYPPNDFLIKTNLHASPKSLAALIYLINLWKNQSLLGKGLNKGLFFF</sequence>